<dbReference type="Gene3D" id="3.40.50.300">
    <property type="entry name" value="P-loop containing nucleotide triphosphate hydrolases"/>
    <property type="match status" value="2"/>
</dbReference>
<dbReference type="Proteomes" id="UP000184520">
    <property type="component" value="Unassembled WGS sequence"/>
</dbReference>
<comment type="function">
    <text evidence="10">A helicase/nuclease that prepares dsDNA breaks (DSB) for recombinational DNA repair. Binds to DSBs and unwinds DNA via a highly rapid and processive ATP-dependent bidirectional helicase activity. Unwinds dsDNA until it encounters a Chi (crossover hotspot instigator) sequence from the 3' direction. Cuts ssDNA a few nucleotides 3' to the Chi site. The properties and activities of the enzyme are changed at Chi. The Chi-altered holoenzyme produces a long 3'-ssDNA overhang and facilitates RecA-binding to the ssDNA for homologous DNA recombination and repair. Holoenzyme degrades any linearized DNA that is unable to undergo homologous recombination. In the holoenzyme this subunit recognizes the wild-type Chi sequence, and when added to isolated RecB increases its ATP-dependent helicase processivity.</text>
</comment>
<evidence type="ECO:0000313" key="13">
    <source>
        <dbReference type="Proteomes" id="UP000184520"/>
    </source>
</evidence>
<dbReference type="SUPFAM" id="SSF52980">
    <property type="entry name" value="Restriction endonuclease-like"/>
    <property type="match status" value="1"/>
</dbReference>
<evidence type="ECO:0000256" key="5">
    <source>
        <dbReference type="ARBA" id="ARBA00022806"/>
    </source>
</evidence>
<dbReference type="Gene3D" id="1.10.10.160">
    <property type="match status" value="1"/>
</dbReference>
<evidence type="ECO:0000256" key="2">
    <source>
        <dbReference type="ARBA" id="ARBA00022741"/>
    </source>
</evidence>
<dbReference type="GO" id="GO:0003678">
    <property type="term" value="F:DNA helicase activity"/>
    <property type="evidence" value="ECO:0007669"/>
    <property type="project" value="UniProtKB-UniRule"/>
</dbReference>
<organism evidence="12 13">
    <name type="scientific">Marisediminitalea aggregata</name>
    <dbReference type="NCBI Taxonomy" id="634436"/>
    <lineage>
        <taxon>Bacteria</taxon>
        <taxon>Pseudomonadati</taxon>
        <taxon>Pseudomonadota</taxon>
        <taxon>Gammaproteobacteria</taxon>
        <taxon>Alteromonadales</taxon>
        <taxon>Alteromonadaceae</taxon>
        <taxon>Marisediminitalea</taxon>
    </lineage>
</organism>
<dbReference type="Pfam" id="PF04257">
    <property type="entry name" value="Exonuc_V_gamma"/>
    <property type="match status" value="1"/>
</dbReference>
<reference evidence="13" key="1">
    <citation type="submission" date="2016-11" db="EMBL/GenBank/DDBJ databases">
        <authorList>
            <person name="Varghese N."/>
            <person name="Submissions S."/>
        </authorList>
    </citation>
    <scope>NUCLEOTIDE SEQUENCE [LARGE SCALE GENOMIC DNA]</scope>
    <source>
        <strain evidence="13">CGMCC 1.8995</strain>
    </source>
</reference>
<gene>
    <name evidence="10" type="primary">recC</name>
    <name evidence="12" type="ORF">SAMN05216361_2045</name>
</gene>
<dbReference type="Gene3D" id="3.40.50.10930">
    <property type="match status" value="1"/>
</dbReference>
<feature type="domain" description="RecC C-terminal" evidence="11">
    <location>
        <begin position="798"/>
        <end position="1013"/>
    </location>
</feature>
<keyword evidence="3 10" id="KW-0227">DNA damage</keyword>
<keyword evidence="9 10" id="KW-0234">DNA repair</keyword>
<dbReference type="GO" id="GO:0008854">
    <property type="term" value="F:exodeoxyribonuclease V activity"/>
    <property type="evidence" value="ECO:0007669"/>
    <property type="project" value="InterPro"/>
</dbReference>
<dbReference type="InterPro" id="IPR013986">
    <property type="entry name" value="DExx_box_DNA_helicase_dom_sf"/>
</dbReference>
<evidence type="ECO:0000313" key="12">
    <source>
        <dbReference type="EMBL" id="SHG38571.1"/>
    </source>
</evidence>
<name>A0A1M5JDI7_9ALTE</name>
<dbReference type="GO" id="GO:0005524">
    <property type="term" value="F:ATP binding"/>
    <property type="evidence" value="ECO:0007669"/>
    <property type="project" value="UniProtKB-UniRule"/>
</dbReference>
<dbReference type="RefSeq" id="WP_073321902.1">
    <property type="nucleotide sequence ID" value="NZ_FQWD01000003.1"/>
</dbReference>
<dbReference type="Gene3D" id="1.10.10.990">
    <property type="match status" value="1"/>
</dbReference>
<dbReference type="InterPro" id="IPR041500">
    <property type="entry name" value="RecC_C"/>
</dbReference>
<evidence type="ECO:0000256" key="8">
    <source>
        <dbReference type="ARBA" id="ARBA00023125"/>
    </source>
</evidence>
<dbReference type="PANTHER" id="PTHR30591:SF1">
    <property type="entry name" value="RECBCD ENZYME SUBUNIT RECC"/>
    <property type="match status" value="1"/>
</dbReference>
<dbReference type="InterPro" id="IPR006697">
    <property type="entry name" value="RecC"/>
</dbReference>
<sequence>MLTLYPSNKLEHLSVLLSTLLTQQPAQGFTPDIILVESPGMQHWLNMQLAQEQGIAMNIQYPLPVRFMWDIARTVLGEARIPRESPYRREVLRWRIYKLLNDKEHIRQPDMARVAHYLSSDHALGKLQLAVNFADLLEQYLLYRPDWLQGWEKHESVTDDPDEPWQACLWRALVTETPLYPARLYEQLIEGLKASPDKLKARLPSRIVLFAINTMAPQFVGFLDALSALIDVHVFHLNPCVNYWGNVAGRGEQARILREQGIEAWMAQNQDNPLLANLGKQGRDLFNQLTQLDSYEISAFDVPAPDEDDHVPQLLNLMQQDILEARTANGLSCWQADDRSIVVSSAHSELREVQHLHEHLLGLLNQDPTLQPKDVLVMCPAIEQYAPFIDAVFARVGQQRFEDDASPRIPCSVADRSPLDAEPLIAAFLSLLQLPDSRFSVNQIIEYLSLTPLQKKFGLTEQSLLVIEHWLRAANIHWGLDGEHKAQSSQQVTGSPMFSWAWGFKRLMLGMVAEDHEQLLADCVTVPDVEGQQSVELGRLMLVLEQLAQHTQQLKKPRTPSEWTDYLHQLRDDCFAPSQDDNDSWESIGKAIADIALQAEQASFDEALSLVEVRDTLNKRFGTPDAGNHFMTGQVTFCSMLPMRSIPFKVIAILGLNDGEFPRSNPPGSFNIMARCPARLGDRSRRQEDRYLFLEALISARQHLFLSYQGRSAVDNSERQPSLVLQELMDYLQQGYGWDDSQAIAQVALHPFSPGAFAPSQPGFSAGWFRLAQAMVNPEHKDEQASSLTLPSAVQKRSLTTQELTQCFRDPLAWLAKQLGVSLVMQMDVLNDAEPFETDKLTRYQFVEGMVEYYRTESQDASLTQRYQLSGRVPQTPTTELELLQWEQAAQVLADTVSQHATTREYYQFDNGQIQLSAYCDLSKDSLVMYHVGQHAIHRSFQAWLTALVANSEGANVPLTLYFVDWKKDNYPTRSVTVPAMTADKANATLECISLAFSQIEKSPTILHLALAEVLAKHANMRTDSDDWQLDPEVQKRWSSLTDSNSDFSVLGNNPYLAWFYPTLPEAEALPLSLLAQVYEPFFQAISGAKS</sequence>
<dbReference type="InterPro" id="IPR011335">
    <property type="entry name" value="Restrct_endonuc-II-like"/>
</dbReference>
<evidence type="ECO:0000256" key="3">
    <source>
        <dbReference type="ARBA" id="ARBA00022763"/>
    </source>
</evidence>
<dbReference type="AlphaFoldDB" id="A0A1M5JDI7"/>
<dbReference type="PIRSF" id="PIRSF000980">
    <property type="entry name" value="RecC"/>
    <property type="match status" value="1"/>
</dbReference>
<dbReference type="STRING" id="634436.SAMN05216361_2045"/>
<dbReference type="EMBL" id="FQWD01000003">
    <property type="protein sequence ID" value="SHG38571.1"/>
    <property type="molecule type" value="Genomic_DNA"/>
</dbReference>
<keyword evidence="5 10" id="KW-0347">Helicase</keyword>
<dbReference type="GO" id="GO:0000724">
    <property type="term" value="P:double-strand break repair via homologous recombination"/>
    <property type="evidence" value="ECO:0007669"/>
    <property type="project" value="UniProtKB-UniRule"/>
</dbReference>
<keyword evidence="4 10" id="KW-0378">Hydrolase</keyword>
<dbReference type="InterPro" id="IPR027417">
    <property type="entry name" value="P-loop_NTPase"/>
</dbReference>
<evidence type="ECO:0000256" key="9">
    <source>
        <dbReference type="ARBA" id="ARBA00023204"/>
    </source>
</evidence>
<comment type="miscellaneous">
    <text evidence="10">In the RecBCD complex, RecB has a slow 3'-5' helicase, an exonuclease activity and loads RecA onto ssDNA, RecD has a fast 5'-3' helicase activity, while RecC stimulates the ATPase and processivity of the RecB helicase and contributes to recognition of the Chi site.</text>
</comment>
<dbReference type="GO" id="GO:0003677">
    <property type="term" value="F:DNA binding"/>
    <property type="evidence" value="ECO:0007669"/>
    <property type="project" value="UniProtKB-UniRule"/>
</dbReference>
<keyword evidence="1 10" id="KW-0540">Nuclease</keyword>
<keyword evidence="6 10" id="KW-0269">Exonuclease</keyword>
<keyword evidence="2 10" id="KW-0547">Nucleotide-binding</keyword>
<proteinExistence type="inferred from homology"/>
<evidence type="ECO:0000256" key="4">
    <source>
        <dbReference type="ARBA" id="ARBA00022801"/>
    </source>
</evidence>
<keyword evidence="13" id="KW-1185">Reference proteome</keyword>
<dbReference type="GO" id="GO:0009338">
    <property type="term" value="C:exodeoxyribonuclease V complex"/>
    <property type="evidence" value="ECO:0007669"/>
    <property type="project" value="InterPro"/>
</dbReference>
<comment type="similarity">
    <text evidence="10">Belongs to the RecC family.</text>
</comment>
<comment type="subunit">
    <text evidence="10">Heterotrimer of RecB, RecC and RecD. All subunits contribute to DNA-binding.</text>
</comment>
<evidence type="ECO:0000256" key="1">
    <source>
        <dbReference type="ARBA" id="ARBA00022722"/>
    </source>
</evidence>
<dbReference type="HAMAP" id="MF_01486">
    <property type="entry name" value="RecC"/>
    <property type="match status" value="1"/>
</dbReference>
<evidence type="ECO:0000256" key="7">
    <source>
        <dbReference type="ARBA" id="ARBA00022840"/>
    </source>
</evidence>
<dbReference type="OrthoDB" id="9762834at2"/>
<dbReference type="SUPFAM" id="SSF52540">
    <property type="entry name" value="P-loop containing nucleoside triphosphate hydrolases"/>
    <property type="match status" value="2"/>
</dbReference>
<evidence type="ECO:0000256" key="6">
    <source>
        <dbReference type="ARBA" id="ARBA00022839"/>
    </source>
</evidence>
<protein>
    <recommendedName>
        <fullName evidence="10">RecBCD enzyme subunit RecC</fullName>
    </recommendedName>
    <alternativeName>
        <fullName evidence="10">Exonuclease V subunit RecC</fullName>
        <shortName evidence="10">ExoV subunit RecC</shortName>
    </alternativeName>
    <alternativeName>
        <fullName evidence="10">Helicase/nuclease RecBCD subunit RecC</fullName>
    </alternativeName>
</protein>
<evidence type="ECO:0000259" key="11">
    <source>
        <dbReference type="Pfam" id="PF17946"/>
    </source>
</evidence>
<keyword evidence="8 10" id="KW-0238">DNA-binding</keyword>
<evidence type="ECO:0000256" key="10">
    <source>
        <dbReference type="HAMAP-Rule" id="MF_01486"/>
    </source>
</evidence>
<accession>A0A1M5JDI7</accession>
<dbReference type="NCBIfam" id="TIGR01450">
    <property type="entry name" value="recC"/>
    <property type="match status" value="1"/>
</dbReference>
<keyword evidence="7 10" id="KW-0067">ATP-binding</keyword>
<dbReference type="PANTHER" id="PTHR30591">
    <property type="entry name" value="RECBCD ENZYME SUBUNIT RECC"/>
    <property type="match status" value="1"/>
</dbReference>
<dbReference type="Pfam" id="PF17946">
    <property type="entry name" value="RecC_C"/>
    <property type="match status" value="1"/>
</dbReference>